<proteinExistence type="predicted"/>
<dbReference type="Proteomes" id="UP001485043">
    <property type="component" value="Unassembled WGS sequence"/>
</dbReference>
<organism evidence="2 3">
    <name type="scientific">Apatococcus fuscideae</name>
    <dbReference type="NCBI Taxonomy" id="2026836"/>
    <lineage>
        <taxon>Eukaryota</taxon>
        <taxon>Viridiplantae</taxon>
        <taxon>Chlorophyta</taxon>
        <taxon>core chlorophytes</taxon>
        <taxon>Trebouxiophyceae</taxon>
        <taxon>Chlorellales</taxon>
        <taxon>Chlorellaceae</taxon>
        <taxon>Apatococcus</taxon>
    </lineage>
</organism>
<dbReference type="EMBL" id="JALJOV010000076">
    <property type="protein sequence ID" value="KAK9867600.1"/>
    <property type="molecule type" value="Genomic_DNA"/>
</dbReference>
<gene>
    <name evidence="2" type="ORF">WJX84_004952</name>
</gene>
<feature type="region of interest" description="Disordered" evidence="1">
    <location>
        <begin position="118"/>
        <end position="235"/>
    </location>
</feature>
<evidence type="ECO:0000313" key="3">
    <source>
        <dbReference type="Proteomes" id="UP001485043"/>
    </source>
</evidence>
<name>A0AAW1TFH4_9CHLO</name>
<evidence type="ECO:0000313" key="2">
    <source>
        <dbReference type="EMBL" id="KAK9867600.1"/>
    </source>
</evidence>
<dbReference type="AlphaFoldDB" id="A0AAW1TFH4"/>
<feature type="compositionally biased region" description="Basic and acidic residues" evidence="1">
    <location>
        <begin position="190"/>
        <end position="219"/>
    </location>
</feature>
<sequence>MADCLLHLSNLQLSAQIVLVQDQKTTGKSFAQAISPASAAFTSDVTIQLRNFKCRPAAWSVRPEQTRNTGSMQQAVTFQRVCPVGHSSQQLGAPQSWSSCLPQQPRRQPLRMHCLRTAPSAQVLPGKTPEWSPPSEPGTEPGRVPPDYSPPGEKPGKPSAPPEFSPPEQAPASPTVPESDPPMRPLPPDEEPKMPEVPVPERDPYKPLPGRETERRTEESPAVEPSVEPARLKQS</sequence>
<comment type="caution">
    <text evidence="2">The sequence shown here is derived from an EMBL/GenBank/DDBJ whole genome shotgun (WGS) entry which is preliminary data.</text>
</comment>
<feature type="compositionally biased region" description="Low complexity" evidence="1">
    <location>
        <begin position="220"/>
        <end position="229"/>
    </location>
</feature>
<accession>A0AAW1TFH4</accession>
<feature type="compositionally biased region" description="Pro residues" evidence="1">
    <location>
        <begin position="143"/>
        <end position="169"/>
    </location>
</feature>
<protein>
    <submittedName>
        <fullName evidence="2">Uncharacterized protein</fullName>
    </submittedName>
</protein>
<evidence type="ECO:0000256" key="1">
    <source>
        <dbReference type="SAM" id="MobiDB-lite"/>
    </source>
</evidence>
<reference evidence="2 3" key="1">
    <citation type="journal article" date="2024" name="Nat. Commun.">
        <title>Phylogenomics reveals the evolutionary origins of lichenization in chlorophyte algae.</title>
        <authorList>
            <person name="Puginier C."/>
            <person name="Libourel C."/>
            <person name="Otte J."/>
            <person name="Skaloud P."/>
            <person name="Haon M."/>
            <person name="Grisel S."/>
            <person name="Petersen M."/>
            <person name="Berrin J.G."/>
            <person name="Delaux P.M."/>
            <person name="Dal Grande F."/>
            <person name="Keller J."/>
        </authorList>
    </citation>
    <scope>NUCLEOTIDE SEQUENCE [LARGE SCALE GENOMIC DNA]</scope>
    <source>
        <strain evidence="2 3">SAG 2523</strain>
    </source>
</reference>
<dbReference type="PRINTS" id="PR01217">
    <property type="entry name" value="PRICHEXTENSN"/>
</dbReference>
<keyword evidence="3" id="KW-1185">Reference proteome</keyword>